<dbReference type="Gene3D" id="3.40.50.1780">
    <property type="match status" value="1"/>
</dbReference>
<dbReference type="Gene3D" id="4.10.260.20">
    <property type="entry name" value="Iron hydrogenase, small subunit"/>
    <property type="match status" value="1"/>
</dbReference>
<dbReference type="InterPro" id="IPR050340">
    <property type="entry name" value="Cytosolic_Fe-S_CAF"/>
</dbReference>
<evidence type="ECO:0000256" key="1">
    <source>
        <dbReference type="ARBA" id="ARBA00022723"/>
    </source>
</evidence>
<dbReference type="InterPro" id="IPR009016">
    <property type="entry name" value="Fe_hydrogenase"/>
</dbReference>
<dbReference type="SMART" id="SM00902">
    <property type="entry name" value="Fe_hyd_SSU"/>
    <property type="match status" value="1"/>
</dbReference>
<evidence type="ECO:0000313" key="6">
    <source>
        <dbReference type="Proteomes" id="UP001224418"/>
    </source>
</evidence>
<dbReference type="SUPFAM" id="SSF54862">
    <property type="entry name" value="4Fe-4S ferredoxins"/>
    <property type="match status" value="1"/>
</dbReference>
<dbReference type="InterPro" id="IPR004108">
    <property type="entry name" value="Fe_hydrogenase_lsu_C"/>
</dbReference>
<evidence type="ECO:0000313" key="5">
    <source>
        <dbReference type="EMBL" id="MDQ0478770.1"/>
    </source>
</evidence>
<evidence type="ECO:0000256" key="3">
    <source>
        <dbReference type="ARBA" id="ARBA00023014"/>
    </source>
</evidence>
<keyword evidence="2" id="KW-0408">Iron</keyword>
<dbReference type="Gene3D" id="3.30.70.20">
    <property type="match status" value="1"/>
</dbReference>
<dbReference type="RefSeq" id="WP_307354975.1">
    <property type="nucleotide sequence ID" value="NZ_BAAACJ010000025.1"/>
</dbReference>
<dbReference type="Proteomes" id="UP001224418">
    <property type="component" value="Unassembled WGS sequence"/>
</dbReference>
<dbReference type="SUPFAM" id="SSF53920">
    <property type="entry name" value="Fe-only hydrogenase"/>
    <property type="match status" value="1"/>
</dbReference>
<reference evidence="5 6" key="1">
    <citation type="submission" date="2023-07" db="EMBL/GenBank/DDBJ databases">
        <title>Genomic Encyclopedia of Type Strains, Phase IV (KMG-IV): sequencing the most valuable type-strain genomes for metagenomic binning, comparative biology and taxonomic classification.</title>
        <authorList>
            <person name="Goeker M."/>
        </authorList>
    </citation>
    <scope>NUCLEOTIDE SEQUENCE [LARGE SCALE GENOMIC DNA]</scope>
    <source>
        <strain evidence="5 6">DSM 1400</strain>
    </source>
</reference>
<dbReference type="PANTHER" id="PTHR11615">
    <property type="entry name" value="NITRATE, FORMATE, IRON DEHYDROGENASE"/>
    <property type="match status" value="1"/>
</dbReference>
<accession>A0ABU0JNX1</accession>
<evidence type="ECO:0000259" key="4">
    <source>
        <dbReference type="PROSITE" id="PS51379"/>
    </source>
</evidence>
<organism evidence="5 6">
    <name type="scientific">Hathewaya limosa</name>
    <name type="common">Clostridium limosum</name>
    <dbReference type="NCBI Taxonomy" id="1536"/>
    <lineage>
        <taxon>Bacteria</taxon>
        <taxon>Bacillati</taxon>
        <taxon>Bacillota</taxon>
        <taxon>Clostridia</taxon>
        <taxon>Eubacteriales</taxon>
        <taxon>Clostridiaceae</taxon>
        <taxon>Hathewaya</taxon>
    </lineage>
</organism>
<dbReference type="NCBIfam" id="TIGR02512">
    <property type="entry name" value="FeFe_hydrog_A"/>
    <property type="match status" value="1"/>
</dbReference>
<dbReference type="Pfam" id="PF02906">
    <property type="entry name" value="Fe_hyd_lg_C"/>
    <property type="match status" value="1"/>
</dbReference>
<keyword evidence="5" id="KW-0560">Oxidoreductase</keyword>
<dbReference type="InterPro" id="IPR017900">
    <property type="entry name" value="4Fe4S_Fe_S_CS"/>
</dbReference>
<feature type="domain" description="4Fe-4S ferredoxin-type" evidence="4">
    <location>
        <begin position="46"/>
        <end position="76"/>
    </location>
</feature>
<keyword evidence="6" id="KW-1185">Reference proteome</keyword>
<dbReference type="Gene3D" id="3.40.950.10">
    <property type="entry name" value="Fe-only Hydrogenase (Larger Subunit), Chain L, domain 3"/>
    <property type="match status" value="1"/>
</dbReference>
<name>A0ABU0JNX1_HATLI</name>
<keyword evidence="1" id="KW-0479">Metal-binding</keyword>
<dbReference type="PROSITE" id="PS00198">
    <property type="entry name" value="4FE4S_FER_1"/>
    <property type="match status" value="1"/>
</dbReference>
<proteinExistence type="predicted"/>
<dbReference type="InterPro" id="IPR017896">
    <property type="entry name" value="4Fe4S_Fe-S-bd"/>
</dbReference>
<gene>
    <name evidence="5" type="ORF">QOZ93_000498</name>
</gene>
<keyword evidence="3" id="KW-0411">Iron-sulfur</keyword>
<dbReference type="EC" id="1.12.7.2" evidence="5"/>
<dbReference type="InterPro" id="IPR013352">
    <property type="entry name" value="Fe_hydrogenase_subset"/>
</dbReference>
<dbReference type="InterPro" id="IPR003149">
    <property type="entry name" value="Fe_hydrogenase_ssu"/>
</dbReference>
<dbReference type="PROSITE" id="PS51379">
    <property type="entry name" value="4FE4S_FER_2"/>
    <property type="match status" value="2"/>
</dbReference>
<evidence type="ECO:0000256" key="2">
    <source>
        <dbReference type="ARBA" id="ARBA00023004"/>
    </source>
</evidence>
<dbReference type="Pfam" id="PF00037">
    <property type="entry name" value="Fer4"/>
    <property type="match status" value="1"/>
</dbReference>
<dbReference type="Pfam" id="PF02256">
    <property type="entry name" value="Fe_hyd_SSU"/>
    <property type="match status" value="1"/>
</dbReference>
<dbReference type="InterPro" id="IPR036991">
    <property type="entry name" value="Fe_hydrogenase_ssu_sf"/>
</dbReference>
<sequence length="457" mass="51466">MHEFTDIRVPIEKDNPSIMRDESKCIKCGMCKTVCREKQSVAGFYDLIKTGDKAICINCGQCANVCPVESITERYDYEDVRKVLKEGKKTVIIQTSPSVRVGLGEAFGMPFGEFVEGKLVAALKKLGIKYVFDTTFGADLTIMEEANEFIKRIQDKDSNKEKMPMFTSCCPAWVKFVETWYPERIKNLSTSKSPILMQGATIKSYFSKKLDIDMEDIYSVAVTPCTAKKFEITRDEFNSSGRNSGNSDIRDMDKIITTRELAKWLKEENIDIKDLEDKNYDDLKGSGAGVIFGNTGGVMEAAVRSAYYFITNNIAPKELAVFKDVRGLSGVKKAQVFIPGAGLLNLGVVHTTANARKLLDDWDNIKDQFDFIEVMACEGGCIGGGGQPKCIITDRANMLECRIDSIYNRDNNMELRQSHENPTIKEVYDKFFNAPLSEVAEEYLHTYYYSRKEDLGK</sequence>
<dbReference type="EMBL" id="JAUSWN010000003">
    <property type="protein sequence ID" value="MDQ0478770.1"/>
    <property type="molecule type" value="Genomic_DNA"/>
</dbReference>
<feature type="domain" description="4Fe-4S ferredoxin-type" evidence="4">
    <location>
        <begin position="16"/>
        <end position="35"/>
    </location>
</feature>
<protein>
    <submittedName>
        <fullName evidence="5">Ferredoxin hydrogenase</fullName>
        <ecNumber evidence="5">1.12.7.2</ecNumber>
    </submittedName>
</protein>
<dbReference type="GO" id="GO:0008901">
    <property type="term" value="F:ferredoxin hydrogenase activity"/>
    <property type="evidence" value="ECO:0007669"/>
    <property type="project" value="UniProtKB-EC"/>
</dbReference>
<comment type="caution">
    <text evidence="5">The sequence shown here is derived from an EMBL/GenBank/DDBJ whole genome shotgun (WGS) entry which is preliminary data.</text>
</comment>